<proteinExistence type="predicted"/>
<keyword evidence="9" id="KW-1185">Reference proteome</keyword>
<keyword evidence="4" id="KW-0862">Zinc</keyword>
<dbReference type="SMART" id="SM00249">
    <property type="entry name" value="PHD"/>
    <property type="match status" value="1"/>
</dbReference>
<feature type="region of interest" description="Disordered" evidence="7">
    <location>
        <begin position="197"/>
        <end position="225"/>
    </location>
</feature>
<dbReference type="Proteomes" id="UP000694851">
    <property type="component" value="Unplaced"/>
</dbReference>
<evidence type="ECO:0000256" key="3">
    <source>
        <dbReference type="ARBA" id="ARBA00022771"/>
    </source>
</evidence>
<protein>
    <submittedName>
        <fullName evidence="10">PHD finger protein 11 isoform X1</fullName>
    </submittedName>
</protein>
<dbReference type="PANTHER" id="PTHR12420">
    <property type="entry name" value="PHD FINGER PROTEIN"/>
    <property type="match status" value="1"/>
</dbReference>
<evidence type="ECO:0000256" key="7">
    <source>
        <dbReference type="SAM" id="MobiDB-lite"/>
    </source>
</evidence>
<dbReference type="KEGG" id="hai:109387128"/>
<reference evidence="10" key="1">
    <citation type="submission" date="2025-08" db="UniProtKB">
        <authorList>
            <consortium name="RefSeq"/>
        </authorList>
    </citation>
    <scope>IDENTIFICATION</scope>
    <source>
        <tissue evidence="10">Muscle</tissue>
    </source>
</reference>
<dbReference type="AlphaFoldDB" id="A0A8B7RZ46"/>
<dbReference type="InterPro" id="IPR011011">
    <property type="entry name" value="Znf_FYVE_PHD"/>
</dbReference>
<evidence type="ECO:0000259" key="8">
    <source>
        <dbReference type="PROSITE" id="PS51805"/>
    </source>
</evidence>
<evidence type="ECO:0000256" key="4">
    <source>
        <dbReference type="ARBA" id="ARBA00022833"/>
    </source>
</evidence>
<feature type="region of interest" description="Disordered" evidence="7">
    <location>
        <begin position="62"/>
        <end position="88"/>
    </location>
</feature>
<feature type="coiled-coil region" evidence="6">
    <location>
        <begin position="314"/>
        <end position="344"/>
    </location>
</feature>
<keyword evidence="3" id="KW-0863">Zinc-finger</keyword>
<gene>
    <name evidence="10" type="primary">PHF11</name>
</gene>
<sequence length="366" mass="41792">MRAPVWMRTSSVAFLLARDFFLGRGNQSSQILRKRKATAELPEALAQRSAVGRQRRAQPWTLRRGLCPSRPATPSSPRPRTRSSTPPLYSSALVESEDHEPHNYDRNFDVEAVKKEISRGWRLKCTFCGKRGATVGCDEKACSKNYHFFCAKNDYAVLQTGSNGIYNVFCQQHAPPKETQIDQPSVECLSRVFHPHHSEKTTPRQAHFSGGKRKRRRRNVSSTSLHVQPRELMPLNTPIKQMKEDGKHTVMKAAFLKKCKEVGLLNDLFEELLDKLHLVQERLMDETTSESEYEEIGTSLFDCRLFEDTVAHFHAALENKIHQFEEKQMQLKEETELLQDLKQTLCSVQENRDLSSSSTSVSSLSS</sequence>
<dbReference type="CTD" id="51131"/>
<evidence type="ECO:0000256" key="5">
    <source>
        <dbReference type="ARBA" id="ARBA00023242"/>
    </source>
</evidence>
<dbReference type="GO" id="GO:0005634">
    <property type="term" value="C:nucleus"/>
    <property type="evidence" value="ECO:0007669"/>
    <property type="project" value="UniProtKB-SubCell"/>
</dbReference>
<dbReference type="InterPro" id="IPR001965">
    <property type="entry name" value="Znf_PHD"/>
</dbReference>
<organism evidence="9 10">
    <name type="scientific">Hipposideros armiger</name>
    <name type="common">Great Himalayan leaf-nosed bat</name>
    <dbReference type="NCBI Taxonomy" id="186990"/>
    <lineage>
        <taxon>Eukaryota</taxon>
        <taxon>Metazoa</taxon>
        <taxon>Chordata</taxon>
        <taxon>Craniata</taxon>
        <taxon>Vertebrata</taxon>
        <taxon>Euteleostomi</taxon>
        <taxon>Mammalia</taxon>
        <taxon>Eutheria</taxon>
        <taxon>Laurasiatheria</taxon>
        <taxon>Chiroptera</taxon>
        <taxon>Yinpterochiroptera</taxon>
        <taxon>Rhinolophoidea</taxon>
        <taxon>Hipposideridae</taxon>
        <taxon>Hipposideros</taxon>
    </lineage>
</organism>
<comment type="subcellular location">
    <subcellularLocation>
        <location evidence="1">Nucleus</location>
    </subcellularLocation>
</comment>
<evidence type="ECO:0000256" key="1">
    <source>
        <dbReference type="ARBA" id="ARBA00004123"/>
    </source>
</evidence>
<dbReference type="PROSITE" id="PS51805">
    <property type="entry name" value="EPHD"/>
    <property type="match status" value="1"/>
</dbReference>
<feature type="domain" description="PHD-type" evidence="8">
    <location>
        <begin position="61"/>
        <end position="174"/>
    </location>
</feature>
<dbReference type="Gene3D" id="3.30.40.10">
    <property type="entry name" value="Zinc/RING finger domain, C3HC4 (zinc finger)"/>
    <property type="match status" value="1"/>
</dbReference>
<keyword evidence="2" id="KW-0479">Metal-binding</keyword>
<dbReference type="RefSeq" id="XP_019506391.1">
    <property type="nucleotide sequence ID" value="XM_019650846.1"/>
</dbReference>
<dbReference type="InterPro" id="IPR034732">
    <property type="entry name" value="EPHD"/>
</dbReference>
<name>A0A8B7RZ46_HIPAR</name>
<keyword evidence="6" id="KW-0175">Coiled coil</keyword>
<dbReference type="GO" id="GO:0008270">
    <property type="term" value="F:zinc ion binding"/>
    <property type="evidence" value="ECO:0007669"/>
    <property type="project" value="UniProtKB-KW"/>
</dbReference>
<dbReference type="GeneID" id="109387128"/>
<dbReference type="OrthoDB" id="2384350at2759"/>
<keyword evidence="5" id="KW-0539">Nucleus</keyword>
<evidence type="ECO:0000256" key="2">
    <source>
        <dbReference type="ARBA" id="ARBA00022723"/>
    </source>
</evidence>
<evidence type="ECO:0000256" key="6">
    <source>
        <dbReference type="SAM" id="Coils"/>
    </source>
</evidence>
<evidence type="ECO:0000313" key="10">
    <source>
        <dbReference type="RefSeq" id="XP_019506391.1"/>
    </source>
</evidence>
<dbReference type="InterPro" id="IPR051188">
    <property type="entry name" value="PHD-type_Zinc_Finger"/>
</dbReference>
<dbReference type="Pfam" id="PF13771">
    <property type="entry name" value="zf-HC5HC2H"/>
    <property type="match status" value="1"/>
</dbReference>
<dbReference type="SUPFAM" id="SSF57903">
    <property type="entry name" value="FYVE/PHD zinc finger"/>
    <property type="match status" value="1"/>
</dbReference>
<dbReference type="InterPro" id="IPR013083">
    <property type="entry name" value="Znf_RING/FYVE/PHD"/>
</dbReference>
<feature type="compositionally biased region" description="Basic residues" evidence="7">
    <location>
        <begin position="210"/>
        <end position="219"/>
    </location>
</feature>
<accession>A0A8B7RZ46</accession>
<dbReference type="PANTHER" id="PTHR12420:SF4">
    <property type="entry name" value="PHD FINGER PROTEIN 11"/>
    <property type="match status" value="1"/>
</dbReference>
<evidence type="ECO:0000313" key="9">
    <source>
        <dbReference type="Proteomes" id="UP000694851"/>
    </source>
</evidence>